<keyword evidence="3" id="KW-1185">Reference proteome</keyword>
<dbReference type="RefSeq" id="WP_289962316.1">
    <property type="nucleotide sequence ID" value="NZ_JAUEOZ010000001.1"/>
</dbReference>
<evidence type="ECO:0000313" key="3">
    <source>
        <dbReference type="Proteomes" id="UP001169719"/>
    </source>
</evidence>
<comment type="caution">
    <text evidence="2">The sequence shown here is derived from an EMBL/GenBank/DDBJ whole genome shotgun (WGS) entry which is preliminary data.</text>
</comment>
<keyword evidence="2" id="KW-0378">Hydrolase</keyword>
<sequence length="328" mass="37846">MLSHSPYTFSIEPNFDYAITHEILDVWQQRQEGEFLTEDGKRLAWCKLTDPQHTKAVVLVNGRVESYLKYQELFYDLFQNGYDVYSFDHRGQGLSDRLVENLDIGYVDSFDDYILDLHNLVKHFNLGDYQARYLLAHSMGGAITTRYLQEYQPDQFNAAALTAPMMGIAMPNYLAPIAKPLSYLMTRLSNEPQYAPGHKAYYAKPFTDNPLSQSATRYHWFRDLYEAQPKLKLGGPSTHWVWQSLTAIQDIFADTVDINSPLLLLQASEDKIVSNSAQIRFMRKLACTRKDCALKIVYGAQHELLFEQDTHRLETLNTILQFFDSHSS</sequence>
<feature type="domain" description="Serine aminopeptidase S33" evidence="1">
    <location>
        <begin position="52"/>
        <end position="309"/>
    </location>
</feature>
<dbReference type="Proteomes" id="UP001169719">
    <property type="component" value="Unassembled WGS sequence"/>
</dbReference>
<reference evidence="2" key="1">
    <citation type="submission" date="2024-05" db="EMBL/GenBank/DDBJ databases">
        <title>Genome Sequences of Four Agar- Degrading Marine Bacteria.</title>
        <authorList>
            <person name="Phillips E.K."/>
            <person name="Shaffer J.C."/>
            <person name="Henson M.W."/>
            <person name="Temperton B."/>
            <person name="Thrash C.J."/>
            <person name="Martin M.O."/>
        </authorList>
    </citation>
    <scope>NUCLEOTIDE SEQUENCE</scope>
    <source>
        <strain evidence="2">EKP203</strain>
    </source>
</reference>
<protein>
    <submittedName>
        <fullName evidence="2">Alpha/beta fold hydrolase</fullName>
    </submittedName>
</protein>
<proteinExistence type="predicted"/>
<gene>
    <name evidence="2" type="ORF">QWJ08_13350</name>
</gene>
<dbReference type="GO" id="GO:0016787">
    <property type="term" value="F:hydrolase activity"/>
    <property type="evidence" value="ECO:0007669"/>
    <property type="project" value="UniProtKB-KW"/>
</dbReference>
<accession>A0ABT7Y2Z9</accession>
<name>A0ABT7Y2Z9_9VIBR</name>
<organism evidence="2 3">
    <name type="scientific">Vibrio agarivorans</name>
    <dbReference type="NCBI Taxonomy" id="153622"/>
    <lineage>
        <taxon>Bacteria</taxon>
        <taxon>Pseudomonadati</taxon>
        <taxon>Pseudomonadota</taxon>
        <taxon>Gammaproteobacteria</taxon>
        <taxon>Vibrionales</taxon>
        <taxon>Vibrionaceae</taxon>
        <taxon>Vibrio</taxon>
    </lineage>
</organism>
<dbReference type="PANTHER" id="PTHR11614">
    <property type="entry name" value="PHOSPHOLIPASE-RELATED"/>
    <property type="match status" value="1"/>
</dbReference>
<dbReference type="EMBL" id="JAUEOZ010000001">
    <property type="protein sequence ID" value="MDN2482345.1"/>
    <property type="molecule type" value="Genomic_DNA"/>
</dbReference>
<dbReference type="InterPro" id="IPR051044">
    <property type="entry name" value="MAG_DAG_Lipase"/>
</dbReference>
<dbReference type="InterPro" id="IPR022742">
    <property type="entry name" value="Hydrolase_4"/>
</dbReference>
<dbReference type="InterPro" id="IPR029058">
    <property type="entry name" value="AB_hydrolase_fold"/>
</dbReference>
<evidence type="ECO:0000259" key="1">
    <source>
        <dbReference type="Pfam" id="PF12146"/>
    </source>
</evidence>
<dbReference type="SUPFAM" id="SSF53474">
    <property type="entry name" value="alpha/beta-Hydrolases"/>
    <property type="match status" value="1"/>
</dbReference>
<dbReference type="Gene3D" id="3.40.50.1820">
    <property type="entry name" value="alpha/beta hydrolase"/>
    <property type="match status" value="1"/>
</dbReference>
<dbReference type="Pfam" id="PF12146">
    <property type="entry name" value="Hydrolase_4"/>
    <property type="match status" value="1"/>
</dbReference>
<evidence type="ECO:0000313" key="2">
    <source>
        <dbReference type="EMBL" id="MDN2482345.1"/>
    </source>
</evidence>